<dbReference type="EMBL" id="JAVRRD010000005">
    <property type="protein sequence ID" value="KAK5058908.1"/>
    <property type="molecule type" value="Genomic_DNA"/>
</dbReference>
<comment type="caution">
    <text evidence="2">The sequence shown here is derived from an EMBL/GenBank/DDBJ whole genome shotgun (WGS) entry which is preliminary data.</text>
</comment>
<protein>
    <recommendedName>
        <fullName evidence="4">Elongin-A</fullName>
    </recommendedName>
</protein>
<proteinExistence type="predicted"/>
<feature type="region of interest" description="Disordered" evidence="1">
    <location>
        <begin position="207"/>
        <end position="246"/>
    </location>
</feature>
<dbReference type="PANTHER" id="PTHR15141">
    <property type="entry name" value="TRANSCRIPTION ELONGATION FACTOR B POLYPEPTIDE 3"/>
    <property type="match status" value="1"/>
</dbReference>
<dbReference type="InterPro" id="IPR051870">
    <property type="entry name" value="Elongin-A_domain"/>
</dbReference>
<gene>
    <name evidence="2" type="ORF">LTR84_011172</name>
</gene>
<dbReference type="AlphaFoldDB" id="A0AAV9NM39"/>
<evidence type="ECO:0000313" key="3">
    <source>
        <dbReference type="Proteomes" id="UP001358417"/>
    </source>
</evidence>
<keyword evidence="3" id="KW-1185">Reference proteome</keyword>
<dbReference type="RefSeq" id="XP_064709431.1">
    <property type="nucleotide sequence ID" value="XM_064854705.1"/>
</dbReference>
<evidence type="ECO:0000313" key="2">
    <source>
        <dbReference type="EMBL" id="KAK5058908.1"/>
    </source>
</evidence>
<feature type="region of interest" description="Disordered" evidence="1">
    <location>
        <begin position="173"/>
        <end position="193"/>
    </location>
</feature>
<dbReference type="GO" id="GO:0006368">
    <property type="term" value="P:transcription elongation by RNA polymerase II"/>
    <property type="evidence" value="ECO:0007669"/>
    <property type="project" value="InterPro"/>
</dbReference>
<organism evidence="2 3">
    <name type="scientific">Exophiala bonariae</name>
    <dbReference type="NCBI Taxonomy" id="1690606"/>
    <lineage>
        <taxon>Eukaryota</taxon>
        <taxon>Fungi</taxon>
        <taxon>Dikarya</taxon>
        <taxon>Ascomycota</taxon>
        <taxon>Pezizomycotina</taxon>
        <taxon>Eurotiomycetes</taxon>
        <taxon>Chaetothyriomycetidae</taxon>
        <taxon>Chaetothyriales</taxon>
        <taxon>Herpotrichiellaceae</taxon>
        <taxon>Exophiala</taxon>
    </lineage>
</organism>
<accession>A0AAV9NM39</accession>
<feature type="region of interest" description="Disordered" evidence="1">
    <location>
        <begin position="259"/>
        <end position="331"/>
    </location>
</feature>
<sequence>MAQTVGADSLVDMARRACTRFGARITDIGDLRYELIRPMLLRVESPEKLYQLEQNSPQIIGRDGEIWLSFIRRDIPDWEQKRHEPKDPKNWYKVYRKLKKEAEENAIADEAVLKAALANINNEKEQNVAQMSTRTILHQEPGRRARIYHNYVSGKTGSKGASKMTLMEKIRKEARDSRSSKMNKPMHELKKRSTTVARPPMQFVEDLKKRPTPIPQMSPPRKVQPRAPRPPMHGRRPIEPPTGAPYDLTVDREARLRALKNGTLNPTESKGDKASGDLTADFLEDSDDDAPQKGKPSSGLLNVLNDLDRPRSASPMKLTPQPLTLKRKQPPSLFVAAPKRVARKPGIF</sequence>
<dbReference type="InterPro" id="IPR010684">
    <property type="entry name" value="RNA_pol_II_trans_fac_SIII_A"/>
</dbReference>
<name>A0AAV9NM39_9EURO</name>
<dbReference type="PANTHER" id="PTHR15141:SF76">
    <property type="entry name" value="TRANSCRIPTION ELONGATION FACTOR B POLYPEPTIDE 3"/>
    <property type="match status" value="1"/>
</dbReference>
<dbReference type="Pfam" id="PF06881">
    <property type="entry name" value="Elongin_A"/>
    <property type="match status" value="1"/>
</dbReference>
<dbReference type="GeneID" id="89979326"/>
<reference evidence="2 3" key="1">
    <citation type="submission" date="2023-08" db="EMBL/GenBank/DDBJ databases">
        <title>Black Yeasts Isolated from many extreme environments.</title>
        <authorList>
            <person name="Coleine C."/>
            <person name="Stajich J.E."/>
            <person name="Selbmann L."/>
        </authorList>
    </citation>
    <scope>NUCLEOTIDE SEQUENCE [LARGE SCALE GENOMIC DNA]</scope>
    <source>
        <strain evidence="2 3">CCFEE 5792</strain>
    </source>
</reference>
<dbReference type="Proteomes" id="UP001358417">
    <property type="component" value="Unassembled WGS sequence"/>
</dbReference>
<dbReference type="GO" id="GO:0070449">
    <property type="term" value="C:elongin complex"/>
    <property type="evidence" value="ECO:0007669"/>
    <property type="project" value="InterPro"/>
</dbReference>
<dbReference type="Gene3D" id="6.10.250.3180">
    <property type="match status" value="1"/>
</dbReference>
<evidence type="ECO:0008006" key="4">
    <source>
        <dbReference type="Google" id="ProtNLM"/>
    </source>
</evidence>
<evidence type="ECO:0000256" key="1">
    <source>
        <dbReference type="SAM" id="MobiDB-lite"/>
    </source>
</evidence>